<organism evidence="1 2">
    <name type="scientific">Shigella flexneri</name>
    <dbReference type="NCBI Taxonomy" id="623"/>
    <lineage>
        <taxon>Bacteria</taxon>
        <taxon>Pseudomonadati</taxon>
        <taxon>Pseudomonadota</taxon>
        <taxon>Gammaproteobacteria</taxon>
        <taxon>Enterobacterales</taxon>
        <taxon>Enterobacteriaceae</taxon>
        <taxon>Shigella</taxon>
    </lineage>
</organism>
<accession>A0A658Z3J6</accession>
<dbReference type="EMBL" id="UIPR01000105">
    <property type="protein sequence ID" value="SVH91307.1"/>
    <property type="molecule type" value="Genomic_DNA"/>
</dbReference>
<dbReference type="RefSeq" id="WP_000900170.1">
    <property type="nucleotide sequence ID" value="NZ_CABWFR010000188.1"/>
</dbReference>
<sequence>MLGDNPNIDVVAMVPIIIVDMKIEVTLKLSDITVGNIMSAVSIMAKDTLNTESVEKRLLSEKCMA</sequence>
<gene>
    <name evidence="1" type="ORF">SAMEA3710514_04441</name>
</gene>
<dbReference type="Proteomes" id="UP000260191">
    <property type="component" value="Unassembled WGS sequence"/>
</dbReference>
<evidence type="ECO:0000313" key="2">
    <source>
        <dbReference type="Proteomes" id="UP000260191"/>
    </source>
</evidence>
<protein>
    <submittedName>
        <fullName evidence="1">Uncharacterized protein</fullName>
    </submittedName>
</protein>
<proteinExistence type="predicted"/>
<name>A0A658Z3J6_SHIFL</name>
<reference evidence="1 2" key="1">
    <citation type="submission" date="2018-06" db="EMBL/GenBank/DDBJ databases">
        <authorList>
            <consortium name="Pathogen Informatics"/>
            <person name="Doyle S."/>
        </authorList>
    </citation>
    <scope>NUCLEOTIDE SEQUENCE [LARGE SCALE GENOMIC DNA]</scope>
    <source>
        <strain evidence="1 2">4028STDY6275000</strain>
    </source>
</reference>
<evidence type="ECO:0000313" key="1">
    <source>
        <dbReference type="EMBL" id="SVH91307.1"/>
    </source>
</evidence>
<dbReference type="AlphaFoldDB" id="A0A658Z3J6"/>